<dbReference type="PANTHER" id="PTHR47506">
    <property type="entry name" value="TRANSCRIPTIONAL REGULATORY PROTEIN"/>
    <property type="match status" value="1"/>
</dbReference>
<proteinExistence type="predicted"/>
<dbReference type="EMBL" id="OBDY01000006">
    <property type="protein sequence ID" value="SNY42896.1"/>
    <property type="molecule type" value="Genomic_DNA"/>
</dbReference>
<dbReference type="PROSITE" id="PS50977">
    <property type="entry name" value="HTH_TETR_2"/>
    <property type="match status" value="1"/>
</dbReference>
<reference evidence="6 7" key="1">
    <citation type="submission" date="2017-09" db="EMBL/GenBank/DDBJ databases">
        <authorList>
            <person name="Ehlers B."/>
            <person name="Leendertz F.H."/>
        </authorList>
    </citation>
    <scope>NUCLEOTIDE SEQUENCE [LARGE SCALE GENOMIC DNA]</scope>
    <source>
        <strain evidence="6 7">CGMCC 4.6857</strain>
    </source>
</reference>
<sequence>MTRTLTPKGEQTRRRIVSGAAAELRERGVDQVRLEDVMARTGTSKSQLFHYFPDGKEGLLLAVVQQEADQVLADQEPYLSNLTSWEVWDRWRDLIVDRYVAQGDQCPLRGLLGDTGRRAPAARAVLTDMMDRWQAAVAAGIRHMQASHEISGNVDAARAAGGLIAGIQGGVLLLGNTGRTEYLESALDLGIDGLKRAT</sequence>
<evidence type="ECO:0000256" key="3">
    <source>
        <dbReference type="ARBA" id="ARBA00023163"/>
    </source>
</evidence>
<dbReference type="AlphaFoldDB" id="A0A285I740"/>
<dbReference type="InterPro" id="IPR001647">
    <property type="entry name" value="HTH_TetR"/>
</dbReference>
<dbReference type="InterPro" id="IPR009057">
    <property type="entry name" value="Homeodomain-like_sf"/>
</dbReference>
<gene>
    <name evidence="6" type="ORF">SAMN05421748_106347</name>
</gene>
<keyword evidence="1" id="KW-0805">Transcription regulation</keyword>
<dbReference type="Proteomes" id="UP000219612">
    <property type="component" value="Unassembled WGS sequence"/>
</dbReference>
<dbReference type="Pfam" id="PF16925">
    <property type="entry name" value="TetR_C_13"/>
    <property type="match status" value="1"/>
</dbReference>
<protein>
    <submittedName>
        <fullName evidence="6">DNA-binding transcriptional regulator, AcrR family</fullName>
    </submittedName>
</protein>
<dbReference type="InterPro" id="IPR011075">
    <property type="entry name" value="TetR_C"/>
</dbReference>
<dbReference type="SUPFAM" id="SSF46689">
    <property type="entry name" value="Homeodomain-like"/>
    <property type="match status" value="1"/>
</dbReference>
<organism evidence="6 7">
    <name type="scientific">Paractinoplanes atraurantiacus</name>
    <dbReference type="NCBI Taxonomy" id="1036182"/>
    <lineage>
        <taxon>Bacteria</taxon>
        <taxon>Bacillati</taxon>
        <taxon>Actinomycetota</taxon>
        <taxon>Actinomycetes</taxon>
        <taxon>Micromonosporales</taxon>
        <taxon>Micromonosporaceae</taxon>
        <taxon>Paractinoplanes</taxon>
    </lineage>
</organism>
<feature type="DNA-binding region" description="H-T-H motif" evidence="4">
    <location>
        <begin position="33"/>
        <end position="52"/>
    </location>
</feature>
<evidence type="ECO:0000313" key="6">
    <source>
        <dbReference type="EMBL" id="SNY42896.1"/>
    </source>
</evidence>
<dbReference type="InterPro" id="IPR036271">
    <property type="entry name" value="Tet_transcr_reg_TetR-rel_C_sf"/>
</dbReference>
<dbReference type="GO" id="GO:0003677">
    <property type="term" value="F:DNA binding"/>
    <property type="evidence" value="ECO:0007669"/>
    <property type="project" value="UniProtKB-UniRule"/>
</dbReference>
<evidence type="ECO:0000256" key="2">
    <source>
        <dbReference type="ARBA" id="ARBA00023125"/>
    </source>
</evidence>
<keyword evidence="3" id="KW-0804">Transcription</keyword>
<dbReference type="RefSeq" id="WP_097321136.1">
    <property type="nucleotide sequence ID" value="NZ_OBDY01000006.1"/>
</dbReference>
<dbReference type="PANTHER" id="PTHR47506:SF3">
    <property type="entry name" value="HTH-TYPE TRANSCRIPTIONAL REGULATOR LMRA"/>
    <property type="match status" value="1"/>
</dbReference>
<accession>A0A285I740</accession>
<evidence type="ECO:0000256" key="4">
    <source>
        <dbReference type="PROSITE-ProRule" id="PRU00335"/>
    </source>
</evidence>
<dbReference type="SUPFAM" id="SSF48498">
    <property type="entry name" value="Tetracyclin repressor-like, C-terminal domain"/>
    <property type="match status" value="1"/>
</dbReference>
<dbReference type="Pfam" id="PF00440">
    <property type="entry name" value="TetR_N"/>
    <property type="match status" value="1"/>
</dbReference>
<evidence type="ECO:0000256" key="1">
    <source>
        <dbReference type="ARBA" id="ARBA00023015"/>
    </source>
</evidence>
<keyword evidence="2 4" id="KW-0238">DNA-binding</keyword>
<evidence type="ECO:0000313" key="7">
    <source>
        <dbReference type="Proteomes" id="UP000219612"/>
    </source>
</evidence>
<feature type="domain" description="HTH tetR-type" evidence="5">
    <location>
        <begin position="10"/>
        <end position="70"/>
    </location>
</feature>
<dbReference type="Gene3D" id="1.10.357.10">
    <property type="entry name" value="Tetracycline Repressor, domain 2"/>
    <property type="match status" value="1"/>
</dbReference>
<name>A0A285I740_9ACTN</name>
<dbReference type="OrthoDB" id="3827407at2"/>
<keyword evidence="7" id="KW-1185">Reference proteome</keyword>
<evidence type="ECO:0000259" key="5">
    <source>
        <dbReference type="PROSITE" id="PS50977"/>
    </source>
</evidence>